<gene>
    <name evidence="3" type="ORF">AAFF_G00024340</name>
</gene>
<keyword evidence="2" id="KW-0732">Signal</keyword>
<name>A0AAD7WYZ6_9TELE</name>
<evidence type="ECO:0000256" key="1">
    <source>
        <dbReference type="SAM" id="MobiDB-lite"/>
    </source>
</evidence>
<feature type="compositionally biased region" description="Basic and acidic residues" evidence="1">
    <location>
        <begin position="46"/>
        <end position="55"/>
    </location>
</feature>
<dbReference type="EMBL" id="JAINUG010000011">
    <property type="protein sequence ID" value="KAJ8414911.1"/>
    <property type="molecule type" value="Genomic_DNA"/>
</dbReference>
<dbReference type="Proteomes" id="UP001221898">
    <property type="component" value="Unassembled WGS sequence"/>
</dbReference>
<sequence>MLNTFSKHALAGLCIINTIMCYQPGSCRTWPRQDESGQPPPNQNRSNKDSARESNECTGPVRLANVD</sequence>
<reference evidence="3" key="1">
    <citation type="journal article" date="2023" name="Science">
        <title>Genome structures resolve the early diversification of teleost fishes.</title>
        <authorList>
            <person name="Parey E."/>
            <person name="Louis A."/>
            <person name="Montfort J."/>
            <person name="Bouchez O."/>
            <person name="Roques C."/>
            <person name="Iampietro C."/>
            <person name="Lluch J."/>
            <person name="Castinel A."/>
            <person name="Donnadieu C."/>
            <person name="Desvignes T."/>
            <person name="Floi Bucao C."/>
            <person name="Jouanno E."/>
            <person name="Wen M."/>
            <person name="Mejri S."/>
            <person name="Dirks R."/>
            <person name="Jansen H."/>
            <person name="Henkel C."/>
            <person name="Chen W.J."/>
            <person name="Zahm M."/>
            <person name="Cabau C."/>
            <person name="Klopp C."/>
            <person name="Thompson A.W."/>
            <person name="Robinson-Rechavi M."/>
            <person name="Braasch I."/>
            <person name="Lecointre G."/>
            <person name="Bobe J."/>
            <person name="Postlethwait J.H."/>
            <person name="Berthelot C."/>
            <person name="Roest Crollius H."/>
            <person name="Guiguen Y."/>
        </authorList>
    </citation>
    <scope>NUCLEOTIDE SEQUENCE</scope>
    <source>
        <strain evidence="3">NC1722</strain>
    </source>
</reference>
<comment type="caution">
    <text evidence="3">The sequence shown here is derived from an EMBL/GenBank/DDBJ whole genome shotgun (WGS) entry which is preliminary data.</text>
</comment>
<evidence type="ECO:0000256" key="2">
    <source>
        <dbReference type="SAM" id="SignalP"/>
    </source>
</evidence>
<proteinExistence type="predicted"/>
<feature type="region of interest" description="Disordered" evidence="1">
    <location>
        <begin position="30"/>
        <end position="67"/>
    </location>
</feature>
<organism evidence="3 4">
    <name type="scientific">Aldrovandia affinis</name>
    <dbReference type="NCBI Taxonomy" id="143900"/>
    <lineage>
        <taxon>Eukaryota</taxon>
        <taxon>Metazoa</taxon>
        <taxon>Chordata</taxon>
        <taxon>Craniata</taxon>
        <taxon>Vertebrata</taxon>
        <taxon>Euteleostomi</taxon>
        <taxon>Actinopterygii</taxon>
        <taxon>Neopterygii</taxon>
        <taxon>Teleostei</taxon>
        <taxon>Notacanthiformes</taxon>
        <taxon>Halosauridae</taxon>
        <taxon>Aldrovandia</taxon>
    </lineage>
</organism>
<evidence type="ECO:0000313" key="4">
    <source>
        <dbReference type="Proteomes" id="UP001221898"/>
    </source>
</evidence>
<feature type="chain" id="PRO_5042188880" description="Secreted protein" evidence="2">
    <location>
        <begin position="22"/>
        <end position="67"/>
    </location>
</feature>
<dbReference type="AlphaFoldDB" id="A0AAD7WYZ6"/>
<evidence type="ECO:0008006" key="5">
    <source>
        <dbReference type="Google" id="ProtNLM"/>
    </source>
</evidence>
<keyword evidence="4" id="KW-1185">Reference proteome</keyword>
<protein>
    <recommendedName>
        <fullName evidence="5">Secreted protein</fullName>
    </recommendedName>
</protein>
<feature type="signal peptide" evidence="2">
    <location>
        <begin position="1"/>
        <end position="21"/>
    </location>
</feature>
<evidence type="ECO:0000313" key="3">
    <source>
        <dbReference type="EMBL" id="KAJ8414911.1"/>
    </source>
</evidence>
<accession>A0AAD7WYZ6</accession>